<keyword evidence="5 12" id="KW-0418">Kinase</keyword>
<dbReference type="Gene3D" id="3.40.50.2300">
    <property type="match status" value="1"/>
</dbReference>
<evidence type="ECO:0000259" key="8">
    <source>
        <dbReference type="PROSITE" id="PS50109"/>
    </source>
</evidence>
<dbReference type="SMART" id="SM00448">
    <property type="entry name" value="REC"/>
    <property type="match status" value="1"/>
</dbReference>
<dbReference type="SMART" id="SM00387">
    <property type="entry name" value="HATPase_c"/>
    <property type="match status" value="1"/>
</dbReference>
<proteinExistence type="predicted"/>
<dbReference type="InterPro" id="IPR035965">
    <property type="entry name" value="PAS-like_dom_sf"/>
</dbReference>
<evidence type="ECO:0000313" key="13">
    <source>
        <dbReference type="Proteomes" id="UP000366872"/>
    </source>
</evidence>
<dbReference type="InterPro" id="IPR003594">
    <property type="entry name" value="HATPase_dom"/>
</dbReference>
<dbReference type="InterPro" id="IPR011006">
    <property type="entry name" value="CheY-like_superfamily"/>
</dbReference>
<feature type="transmembrane region" description="Helical" evidence="7">
    <location>
        <begin position="12"/>
        <end position="34"/>
    </location>
</feature>
<protein>
    <recommendedName>
        <fullName evidence="2">histidine kinase</fullName>
        <ecNumber evidence="2">2.7.13.3</ecNumber>
    </recommendedName>
</protein>
<feature type="domain" description="PAC" evidence="11">
    <location>
        <begin position="792"/>
        <end position="844"/>
    </location>
</feature>
<keyword evidence="4" id="KW-0808">Transferase</keyword>
<feature type="domain" description="PAC" evidence="11">
    <location>
        <begin position="282"/>
        <end position="334"/>
    </location>
</feature>
<evidence type="ECO:0000256" key="7">
    <source>
        <dbReference type="SAM" id="Phobius"/>
    </source>
</evidence>
<dbReference type="EMBL" id="CAAHFG010000002">
    <property type="protein sequence ID" value="VGO14945.1"/>
    <property type="molecule type" value="Genomic_DNA"/>
</dbReference>
<evidence type="ECO:0000259" key="9">
    <source>
        <dbReference type="PROSITE" id="PS50110"/>
    </source>
</evidence>
<dbReference type="InterPro" id="IPR013767">
    <property type="entry name" value="PAS_fold"/>
</dbReference>
<feature type="domain" description="PAS" evidence="10">
    <location>
        <begin position="335"/>
        <end position="397"/>
    </location>
</feature>
<dbReference type="Pfam" id="PF02518">
    <property type="entry name" value="HATPase_c"/>
    <property type="match status" value="1"/>
</dbReference>
<dbReference type="GO" id="GO:0006355">
    <property type="term" value="P:regulation of DNA-templated transcription"/>
    <property type="evidence" value="ECO:0007669"/>
    <property type="project" value="InterPro"/>
</dbReference>
<accession>A0A6C2U4X0</accession>
<gene>
    <name evidence="12" type="primary">cckA_1</name>
    <name evidence="12" type="ORF">PDESU_03525</name>
</gene>
<dbReference type="Pfam" id="PF13426">
    <property type="entry name" value="PAS_9"/>
    <property type="match status" value="1"/>
</dbReference>
<feature type="domain" description="PAC" evidence="11">
    <location>
        <begin position="921"/>
        <end position="973"/>
    </location>
</feature>
<dbReference type="Gene3D" id="3.30.565.10">
    <property type="entry name" value="Histidine kinase-like ATPase, C-terminal domain"/>
    <property type="match status" value="1"/>
</dbReference>
<dbReference type="SMART" id="SM00091">
    <property type="entry name" value="PAS"/>
    <property type="match status" value="8"/>
</dbReference>
<feature type="domain" description="PAC" evidence="11">
    <location>
        <begin position="162"/>
        <end position="213"/>
    </location>
</feature>
<keyword evidence="7" id="KW-0812">Transmembrane</keyword>
<dbReference type="Pfam" id="PF08448">
    <property type="entry name" value="PAS_4"/>
    <property type="match status" value="3"/>
</dbReference>
<dbReference type="Pfam" id="PF00512">
    <property type="entry name" value="HisKA"/>
    <property type="match status" value="1"/>
</dbReference>
<dbReference type="SUPFAM" id="SSF55874">
    <property type="entry name" value="ATPase domain of HSP90 chaperone/DNA topoisomerase II/histidine kinase"/>
    <property type="match status" value="1"/>
</dbReference>
<dbReference type="SUPFAM" id="SSF47384">
    <property type="entry name" value="Homodimeric domain of signal transducing histidine kinase"/>
    <property type="match status" value="1"/>
</dbReference>
<dbReference type="PROSITE" id="PS50110">
    <property type="entry name" value="RESPONSE_REGULATORY"/>
    <property type="match status" value="1"/>
</dbReference>
<dbReference type="InterPro" id="IPR001789">
    <property type="entry name" value="Sig_transdc_resp-reg_receiver"/>
</dbReference>
<dbReference type="InterPro" id="IPR004358">
    <property type="entry name" value="Sig_transdc_His_kin-like_C"/>
</dbReference>
<organism evidence="12 13">
    <name type="scientific">Pontiella desulfatans</name>
    <dbReference type="NCBI Taxonomy" id="2750659"/>
    <lineage>
        <taxon>Bacteria</taxon>
        <taxon>Pseudomonadati</taxon>
        <taxon>Kiritimatiellota</taxon>
        <taxon>Kiritimatiellia</taxon>
        <taxon>Kiritimatiellales</taxon>
        <taxon>Pontiellaceae</taxon>
        <taxon>Pontiella</taxon>
    </lineage>
</organism>
<dbReference type="Pfam" id="PF00072">
    <property type="entry name" value="Response_reg"/>
    <property type="match status" value="1"/>
</dbReference>
<evidence type="ECO:0000256" key="4">
    <source>
        <dbReference type="ARBA" id="ARBA00022679"/>
    </source>
</evidence>
<dbReference type="InterPro" id="IPR005467">
    <property type="entry name" value="His_kinase_dom"/>
</dbReference>
<dbReference type="PANTHER" id="PTHR43304">
    <property type="entry name" value="PHYTOCHROME-LIKE PROTEIN CPH1"/>
    <property type="match status" value="1"/>
</dbReference>
<feature type="domain" description="Histidine kinase" evidence="8">
    <location>
        <begin position="1108"/>
        <end position="1330"/>
    </location>
</feature>
<feature type="domain" description="PAS" evidence="10">
    <location>
        <begin position="718"/>
        <end position="788"/>
    </location>
</feature>
<dbReference type="NCBIfam" id="TIGR00229">
    <property type="entry name" value="sensory_box"/>
    <property type="match status" value="5"/>
</dbReference>
<dbReference type="InterPro" id="IPR003661">
    <property type="entry name" value="HisK_dim/P_dom"/>
</dbReference>
<dbReference type="InterPro" id="IPR013655">
    <property type="entry name" value="PAS_fold_3"/>
</dbReference>
<feature type="domain" description="PAC" evidence="11">
    <location>
        <begin position="665"/>
        <end position="717"/>
    </location>
</feature>
<evidence type="ECO:0000256" key="2">
    <source>
        <dbReference type="ARBA" id="ARBA00012438"/>
    </source>
</evidence>
<dbReference type="Gene3D" id="3.30.450.20">
    <property type="entry name" value="PAS domain"/>
    <property type="match status" value="8"/>
</dbReference>
<feature type="domain" description="PAC" evidence="11">
    <location>
        <begin position="536"/>
        <end position="588"/>
    </location>
</feature>
<dbReference type="SUPFAM" id="SSF55785">
    <property type="entry name" value="PYP-like sensor domain (PAS domain)"/>
    <property type="match status" value="8"/>
</dbReference>
<evidence type="ECO:0000256" key="1">
    <source>
        <dbReference type="ARBA" id="ARBA00000085"/>
    </source>
</evidence>
<dbReference type="Gene3D" id="1.10.287.130">
    <property type="match status" value="1"/>
</dbReference>
<feature type="domain" description="Response regulatory" evidence="9">
    <location>
        <begin position="1355"/>
        <end position="1469"/>
    </location>
</feature>
<dbReference type="InterPro" id="IPR000014">
    <property type="entry name" value="PAS"/>
</dbReference>
<keyword evidence="3 6" id="KW-0597">Phosphoprotein</keyword>
<dbReference type="PRINTS" id="PR00344">
    <property type="entry name" value="BCTRLSENSOR"/>
</dbReference>
<dbReference type="Gene3D" id="2.10.70.100">
    <property type="match status" value="2"/>
</dbReference>
<dbReference type="RefSeq" id="WP_168442360.1">
    <property type="nucleotide sequence ID" value="NZ_CAAHFG010000002.1"/>
</dbReference>
<evidence type="ECO:0000313" key="12">
    <source>
        <dbReference type="EMBL" id="VGO14945.1"/>
    </source>
</evidence>
<dbReference type="PROSITE" id="PS50112">
    <property type="entry name" value="PAS"/>
    <property type="match status" value="4"/>
</dbReference>
<dbReference type="SMART" id="SM00388">
    <property type="entry name" value="HisKA"/>
    <property type="match status" value="1"/>
</dbReference>
<keyword evidence="13" id="KW-1185">Reference proteome</keyword>
<dbReference type="InterPro" id="IPR001610">
    <property type="entry name" value="PAC"/>
</dbReference>
<dbReference type="Pfam" id="PF08447">
    <property type="entry name" value="PAS_3"/>
    <property type="match status" value="2"/>
</dbReference>
<evidence type="ECO:0000259" key="11">
    <source>
        <dbReference type="PROSITE" id="PS50113"/>
    </source>
</evidence>
<dbReference type="PROSITE" id="PS50109">
    <property type="entry name" value="HIS_KIN"/>
    <property type="match status" value="1"/>
</dbReference>
<dbReference type="Proteomes" id="UP000366872">
    <property type="component" value="Unassembled WGS sequence"/>
</dbReference>
<dbReference type="InterPro" id="IPR013656">
    <property type="entry name" value="PAS_4"/>
</dbReference>
<dbReference type="PROSITE" id="PS50113">
    <property type="entry name" value="PAC"/>
    <property type="match status" value="7"/>
</dbReference>
<evidence type="ECO:0000256" key="3">
    <source>
        <dbReference type="ARBA" id="ARBA00022553"/>
    </source>
</evidence>
<evidence type="ECO:0000256" key="6">
    <source>
        <dbReference type="PROSITE-ProRule" id="PRU00169"/>
    </source>
</evidence>
<feature type="domain" description="PAS" evidence="10">
    <location>
        <begin position="970"/>
        <end position="1014"/>
    </location>
</feature>
<reference evidence="12 13" key="1">
    <citation type="submission" date="2019-04" db="EMBL/GenBank/DDBJ databases">
        <authorList>
            <person name="Van Vliet M D."/>
        </authorList>
    </citation>
    <scope>NUCLEOTIDE SEQUENCE [LARGE SCALE GENOMIC DNA]</scope>
    <source>
        <strain evidence="12 13">F1</strain>
    </source>
</reference>
<keyword evidence="7" id="KW-1133">Transmembrane helix</keyword>
<name>A0A6C2U4X0_PONDE</name>
<dbReference type="InterPro" id="IPR036890">
    <property type="entry name" value="HATPase_C_sf"/>
</dbReference>
<evidence type="ECO:0000259" key="10">
    <source>
        <dbReference type="PROSITE" id="PS50112"/>
    </source>
</evidence>
<dbReference type="InterPro" id="IPR052162">
    <property type="entry name" value="Sensor_kinase/Photoreceptor"/>
</dbReference>
<feature type="modified residue" description="4-aspartylphosphate" evidence="6">
    <location>
        <position position="1404"/>
    </location>
</feature>
<dbReference type="Pfam" id="PF00989">
    <property type="entry name" value="PAS"/>
    <property type="match status" value="1"/>
</dbReference>
<dbReference type="Pfam" id="PF13188">
    <property type="entry name" value="PAS_8"/>
    <property type="match status" value="1"/>
</dbReference>
<dbReference type="GO" id="GO:0000155">
    <property type="term" value="F:phosphorelay sensor kinase activity"/>
    <property type="evidence" value="ECO:0007669"/>
    <property type="project" value="InterPro"/>
</dbReference>
<dbReference type="CDD" id="cd00156">
    <property type="entry name" value="REC"/>
    <property type="match status" value="1"/>
</dbReference>
<dbReference type="InterPro" id="IPR036097">
    <property type="entry name" value="HisK_dim/P_sf"/>
</dbReference>
<keyword evidence="7" id="KW-0472">Membrane</keyword>
<dbReference type="CDD" id="cd00082">
    <property type="entry name" value="HisKA"/>
    <property type="match status" value="1"/>
</dbReference>
<feature type="transmembrane region" description="Helical" evidence="7">
    <location>
        <begin position="54"/>
        <end position="72"/>
    </location>
</feature>
<evidence type="ECO:0000256" key="5">
    <source>
        <dbReference type="ARBA" id="ARBA00022777"/>
    </source>
</evidence>
<dbReference type="SMART" id="SM00086">
    <property type="entry name" value="PAC"/>
    <property type="match status" value="7"/>
</dbReference>
<comment type="catalytic activity">
    <reaction evidence="1">
        <text>ATP + protein L-histidine = ADP + protein N-phospho-L-histidine.</text>
        <dbReference type="EC" id="2.7.13.3"/>
    </reaction>
</comment>
<feature type="domain" description="PAC" evidence="11">
    <location>
        <begin position="1041"/>
        <end position="1095"/>
    </location>
</feature>
<sequence>MKMHKRPSLKLLGLPYEATVALVYLLFALAWIFFSDLALEISVRDPQRILDLQTYKGFAFVGVTALILFYVLHRIFQRFRNIHECLELSEERYRMLIECQSDLVVKVDVEGRFLYVSPTYCEMFGKTEDSLLGNTFMPLVHEDDVAATEEAMKSLFEPPFQAYMEQRALTKDGWRFFAWQDTAILDEEGNVKEIIGVGRDISKRKESDDRLRLATNAAQIGIWEYRFDDKRLIWDEQMFALYDVEPARFGGYIEDWESTLHPDDLESARRVFADLLRGETVYSTEFRIVWRDGSVHHIKALAEIKRDAVGHPVQAVGTNWDVSKQRQMVAALRASEQDYRQLFENMTAGFVVLEVVRDDAGKPVDYKIVQANRAAEEIGGMSRAQVVGRLIKEEFSPFETYWLDQFAQVAESGQPAVFENEVSSIGQVLSARVFQPKPGYLALVISDNTARRQAEEAYRASNERLQLATTAAQIGIWEYEVGPDRLIWDEQMFALYDMERPEFEDNFESWEKRVHPEDLEATKAELAHCIDSGSDLNLSFRIFWRDGSIHHIRNLATIAYDADGNALSIVGANWDVTESKQAERELEESRRFLRAILDMIPVGVFWKGLDFRYLGANQTFLQDKGLGDPMDIIGKDDYAINTDPASCDGYRADDRNVIESGEPLLNIEETHGVASGEIRHLLTSKIPMRNVEGEVVGVLGAYVDITQVKLLEEERHRVQRQLQHIVDNTNDMIFQIDLKGNFIYANSAAKALTGYAADELVSKNVMELILPEFQAMVQGRIENRIGGNPETGHFAFQIRHKDGHCLWVELATSGAYDTKGELESMQAVARDISTRKHAETELEESRSFLQTIINTIPARVFWKDLHSVYMGCNTSFATDSGVGDPEDLVGKSDFDMSWGEAEAELYRADDQSVIESGEPRLNFEESQTRPDGSVFWLSTSKVPIHNSVGEIIGVLGAYQDITDRKALEEERTRLFAAINQTAEAIVIMKTDGIIEYVNPAFESVTGFSRQEAVGVSLAIIKSGKHDDEFYSKIWRTIEAGKIWRGRIVNRHKDGSYYTVEAAISPVRDADGEIVNHVVSIRDISQEVELEAHMRQAQKMDAVGRLAGGVAHDFNNILQSILGFSGILLSELEAGSPQFQDVDEIRKAARRAGDLTRQLLTLSRKHNVEYAVQNLNEIIRNSERMMERLIGENIDLVFDLQADLQPVRVDLGQIEQILLNLYINARDAMPDGGTLTVATRNVMAAEDGGIVEEGAGNDHVCLCVHDTGVGIREEVREHLFEPFFTTKKVGEGTGLGLSVVYGIVQQHGGWIDVSSKVGEGAKFKVYLPAFDRCELDGSSAQEPEETTDTPLGRGEHIVVVEDDATLCDLTRRMLQDAGYAVVSAVNREQALLALEGAACNLLFSDVVLPDGTGIELARQVRERFGNIPVLLCSGYSHDAETHDSLQSNGFRYLQKPVASMKLLQTVREMLDEAARL</sequence>
<dbReference type="EC" id="2.7.13.3" evidence="2"/>
<dbReference type="CDD" id="cd00130">
    <property type="entry name" value="PAS"/>
    <property type="match status" value="5"/>
</dbReference>
<dbReference type="SUPFAM" id="SSF52172">
    <property type="entry name" value="CheY-like"/>
    <property type="match status" value="1"/>
</dbReference>
<feature type="domain" description="PAS" evidence="10">
    <location>
        <begin position="89"/>
        <end position="159"/>
    </location>
</feature>
<dbReference type="InterPro" id="IPR000700">
    <property type="entry name" value="PAS-assoc_C"/>
</dbReference>
<dbReference type="PANTHER" id="PTHR43304:SF1">
    <property type="entry name" value="PAC DOMAIN-CONTAINING PROTEIN"/>
    <property type="match status" value="1"/>
</dbReference>